<keyword evidence="3" id="KW-0378">Hydrolase</keyword>
<keyword evidence="6" id="KW-1185">Reference proteome</keyword>
<evidence type="ECO:0000256" key="1">
    <source>
        <dbReference type="ARBA" id="ARBA00006641"/>
    </source>
</evidence>
<dbReference type="SUPFAM" id="SSF53182">
    <property type="entry name" value="Pyrrolidone carboxyl peptidase (pyroglutamate aminopeptidase)"/>
    <property type="match status" value="1"/>
</dbReference>
<dbReference type="Pfam" id="PF01470">
    <property type="entry name" value="Peptidase_C15"/>
    <property type="match status" value="1"/>
</dbReference>
<organism evidence="5 6">
    <name type="scientific">Sphagnum jensenii</name>
    <dbReference type="NCBI Taxonomy" id="128206"/>
    <lineage>
        <taxon>Eukaryota</taxon>
        <taxon>Viridiplantae</taxon>
        <taxon>Streptophyta</taxon>
        <taxon>Embryophyta</taxon>
        <taxon>Bryophyta</taxon>
        <taxon>Sphagnophytina</taxon>
        <taxon>Sphagnopsida</taxon>
        <taxon>Sphagnales</taxon>
        <taxon>Sphagnaceae</taxon>
        <taxon>Sphagnum</taxon>
    </lineage>
</organism>
<dbReference type="InterPro" id="IPR016125">
    <property type="entry name" value="Peptidase_C15-like"/>
</dbReference>
<evidence type="ECO:0000256" key="3">
    <source>
        <dbReference type="ARBA" id="ARBA00022801"/>
    </source>
</evidence>
<gene>
    <name evidence="5" type="ORF">CSSPJE1EN2_LOCUS6753</name>
</gene>
<dbReference type="PANTHER" id="PTHR23402:SF1">
    <property type="entry name" value="PYROGLUTAMYL-PEPTIDASE I"/>
    <property type="match status" value="1"/>
</dbReference>
<name>A0ABP1AMM9_9BRYO</name>
<dbReference type="InterPro" id="IPR036440">
    <property type="entry name" value="Peptidase_C15-like_sf"/>
</dbReference>
<dbReference type="PANTHER" id="PTHR23402">
    <property type="entry name" value="PROTEASE FAMILY C15 PYROGLUTAMYL-PEPTIDASE I-RELATED"/>
    <property type="match status" value="1"/>
</dbReference>
<proteinExistence type="inferred from homology"/>
<sequence length="272" mass="29743">MGSEGGGASAASAAAAAGGAGGSLIEFNITGFKKFHGVAENPTEIIVGRIEEYLRIHGMPAGTVLGSCTVLEAAGEGALLPLMQLLHSSSSSSSSSSQSLIKRRPWIDRHWIQRDANWQEGGDHHHLNTQSASLPQKQIVWVHFGVNSAATNFALEWCAVNEATFRCSDELGWQPQRVPIVAEDGPISHIRETTIPVRDVVTVLRMNGYDVMESYDAGRFVCNYVYYQSLRHSAAYGNRSIFVHVPLFIMIDEEHQLQFVAALLHALAFRLL</sequence>
<comment type="similarity">
    <text evidence="1">Belongs to the peptidase C15 family.</text>
</comment>
<accession>A0ABP1AMM9</accession>
<dbReference type="EMBL" id="OZ023715">
    <property type="protein sequence ID" value="CAK9863758.1"/>
    <property type="molecule type" value="Genomic_DNA"/>
</dbReference>
<dbReference type="Gene3D" id="3.40.630.20">
    <property type="entry name" value="Peptidase C15, pyroglutamyl peptidase I-like"/>
    <property type="match status" value="1"/>
</dbReference>
<evidence type="ECO:0000256" key="2">
    <source>
        <dbReference type="ARBA" id="ARBA00022670"/>
    </source>
</evidence>
<keyword evidence="2" id="KW-0645">Protease</keyword>
<evidence type="ECO:0000313" key="5">
    <source>
        <dbReference type="EMBL" id="CAK9863758.1"/>
    </source>
</evidence>
<evidence type="ECO:0008006" key="7">
    <source>
        <dbReference type="Google" id="ProtNLM"/>
    </source>
</evidence>
<evidence type="ECO:0000313" key="6">
    <source>
        <dbReference type="Proteomes" id="UP001497522"/>
    </source>
</evidence>
<protein>
    <recommendedName>
        <fullName evidence="7">Pyrrolidone-carboxylate peptidase</fullName>
    </recommendedName>
</protein>
<evidence type="ECO:0000256" key="4">
    <source>
        <dbReference type="ARBA" id="ARBA00022807"/>
    </source>
</evidence>
<keyword evidence="4" id="KW-0788">Thiol protease</keyword>
<reference evidence="5" key="1">
    <citation type="submission" date="2024-03" db="EMBL/GenBank/DDBJ databases">
        <authorList>
            <consortium name="ELIXIR-Norway"/>
            <consortium name="Elixir Norway"/>
        </authorList>
    </citation>
    <scope>NUCLEOTIDE SEQUENCE</scope>
</reference>
<dbReference type="Proteomes" id="UP001497522">
    <property type="component" value="Chromosome 14"/>
</dbReference>